<dbReference type="PANTHER" id="PTHR43477">
    <property type="entry name" value="DIHYDROANTICAPSIN 7-DEHYDROGENASE"/>
    <property type="match status" value="1"/>
</dbReference>
<dbReference type="InterPro" id="IPR020904">
    <property type="entry name" value="Sc_DH/Rdtase_CS"/>
</dbReference>
<reference evidence="3 4" key="1">
    <citation type="journal article" date="2009" name="Stand. Genomic Sci.">
        <title>Complete genome sequence of Stackebrandtia nassauensis type strain (LLR-40K-21).</title>
        <authorList>
            <person name="Munk C."/>
            <person name="Lapidus A."/>
            <person name="Copeland A."/>
            <person name="Jando M."/>
            <person name="Mayilraj S."/>
            <person name="Glavina Del Rio T."/>
            <person name="Nolan M."/>
            <person name="Chen F."/>
            <person name="Lucas S."/>
            <person name="Tice H."/>
            <person name="Cheng J.F."/>
            <person name="Han C."/>
            <person name="Detter J.C."/>
            <person name="Bruce D."/>
            <person name="Goodwin L."/>
            <person name="Chain P."/>
            <person name="Pitluck S."/>
            <person name="Goker M."/>
            <person name="Ovchinikova G."/>
            <person name="Pati A."/>
            <person name="Ivanova N."/>
            <person name="Mavromatis K."/>
            <person name="Chen A."/>
            <person name="Palaniappan K."/>
            <person name="Land M."/>
            <person name="Hauser L."/>
            <person name="Chang Y.J."/>
            <person name="Jeffries C.D."/>
            <person name="Bristow J."/>
            <person name="Eisen J.A."/>
            <person name="Markowitz V."/>
            <person name="Hugenholtz P."/>
            <person name="Kyrpides N.C."/>
            <person name="Klenk H.P."/>
        </authorList>
    </citation>
    <scope>NUCLEOTIDE SEQUENCE [LARGE SCALE GENOMIC DNA]</scope>
    <source>
        <strain evidence="4">DSM 44728 / CIP 108903 / NRRL B-16338 / NBRC 102104 / LLR-40K-21</strain>
    </source>
</reference>
<dbReference type="InterPro" id="IPR002347">
    <property type="entry name" value="SDR_fam"/>
</dbReference>
<proteinExistence type="inferred from homology"/>
<dbReference type="PANTHER" id="PTHR43477:SF1">
    <property type="entry name" value="DIHYDROANTICAPSIN 7-DEHYDROGENASE"/>
    <property type="match status" value="1"/>
</dbReference>
<dbReference type="SUPFAM" id="SSF51735">
    <property type="entry name" value="NAD(P)-binding Rossmann-fold domains"/>
    <property type="match status" value="1"/>
</dbReference>
<dbReference type="Proteomes" id="UP000000844">
    <property type="component" value="Chromosome"/>
</dbReference>
<dbReference type="HOGENOM" id="CLU_010194_1_0_11"/>
<dbReference type="KEGG" id="sna:Snas_0047"/>
<gene>
    <name evidence="3" type="ordered locus">Snas_0047</name>
</gene>
<dbReference type="Pfam" id="PF13561">
    <property type="entry name" value="adh_short_C2"/>
    <property type="match status" value="1"/>
</dbReference>
<dbReference type="AlphaFoldDB" id="D3QC35"/>
<dbReference type="GO" id="GO:0016491">
    <property type="term" value="F:oxidoreductase activity"/>
    <property type="evidence" value="ECO:0007669"/>
    <property type="project" value="UniProtKB-KW"/>
</dbReference>
<evidence type="ECO:0000313" key="4">
    <source>
        <dbReference type="Proteomes" id="UP000000844"/>
    </source>
</evidence>
<dbReference type="CDD" id="cd05233">
    <property type="entry name" value="SDR_c"/>
    <property type="match status" value="1"/>
</dbReference>
<dbReference type="InterPro" id="IPR036291">
    <property type="entry name" value="NAD(P)-bd_dom_sf"/>
</dbReference>
<dbReference type="STRING" id="446470.Snas_0047"/>
<dbReference type="OrthoDB" id="3542748at2"/>
<dbReference type="RefSeq" id="WP_013015340.1">
    <property type="nucleotide sequence ID" value="NC_013947.1"/>
</dbReference>
<dbReference type="FunFam" id="3.40.50.720:FF:000084">
    <property type="entry name" value="Short-chain dehydrogenase reductase"/>
    <property type="match status" value="1"/>
</dbReference>
<evidence type="ECO:0000313" key="3">
    <source>
        <dbReference type="EMBL" id="ADD39769.1"/>
    </source>
</evidence>
<evidence type="ECO:0000256" key="1">
    <source>
        <dbReference type="ARBA" id="ARBA00006484"/>
    </source>
</evidence>
<protein>
    <submittedName>
        <fullName evidence="3">Short-chain dehydrogenase/reductase SDR</fullName>
    </submittedName>
</protein>
<dbReference type="InterPro" id="IPR051122">
    <property type="entry name" value="SDR_DHRS6-like"/>
</dbReference>
<accession>D3QC35</accession>
<evidence type="ECO:0000256" key="2">
    <source>
        <dbReference type="ARBA" id="ARBA00023002"/>
    </source>
</evidence>
<dbReference type="PRINTS" id="PR00081">
    <property type="entry name" value="GDHRDH"/>
</dbReference>
<comment type="similarity">
    <text evidence="1">Belongs to the short-chain dehydrogenases/reductases (SDR) family.</text>
</comment>
<dbReference type="PRINTS" id="PR00080">
    <property type="entry name" value="SDRFAMILY"/>
</dbReference>
<organism evidence="3 4">
    <name type="scientific">Stackebrandtia nassauensis (strain DSM 44728 / CIP 108903 / NRRL B-16338 / NBRC 102104 / LLR-40K-21)</name>
    <dbReference type="NCBI Taxonomy" id="446470"/>
    <lineage>
        <taxon>Bacteria</taxon>
        <taxon>Bacillati</taxon>
        <taxon>Actinomycetota</taxon>
        <taxon>Actinomycetes</taxon>
        <taxon>Glycomycetales</taxon>
        <taxon>Glycomycetaceae</taxon>
        <taxon>Stackebrandtia</taxon>
    </lineage>
</organism>
<keyword evidence="4" id="KW-1185">Reference proteome</keyword>
<name>D3QC35_STANL</name>
<dbReference type="eggNOG" id="COG1028">
    <property type="taxonomic scope" value="Bacteria"/>
</dbReference>
<sequence>MTMTKPMAQRFSGRLAVVTGASSGIGAAVCHRLTDEGARVLALDVNAPRPQLAATVEFVRTDVASTEAWQRVAAVAAERGGADILVSNAATVDVAAAHETDDVSWDRQLSVNLSAAFKGVRALLPQLRPRRGNVVIVSSVHAHMGLPGRPAYAAAKGGLCALGRQLAAEYGPDLRVNSVIPGPILTPAWDWVSEADRHRSAAQTTLDRMGTPEELAACVAFLASDEASYVTGSELVVDGGWSITKDST</sequence>
<dbReference type="PROSITE" id="PS00061">
    <property type="entry name" value="ADH_SHORT"/>
    <property type="match status" value="1"/>
</dbReference>
<dbReference type="Gene3D" id="3.40.50.720">
    <property type="entry name" value="NAD(P)-binding Rossmann-like Domain"/>
    <property type="match status" value="1"/>
</dbReference>
<dbReference type="EMBL" id="CP001778">
    <property type="protein sequence ID" value="ADD39769.1"/>
    <property type="molecule type" value="Genomic_DNA"/>
</dbReference>
<keyword evidence="2" id="KW-0560">Oxidoreductase</keyword>